<evidence type="ECO:0000313" key="4">
    <source>
        <dbReference type="EMBL" id="KAK4021093.1"/>
    </source>
</evidence>
<reference evidence="4 5" key="1">
    <citation type="journal article" date="2023" name="Nucleic Acids Res.">
        <title>The hologenome of Daphnia magna reveals possible DNA methylation and microbiome-mediated evolution of the host genome.</title>
        <authorList>
            <person name="Chaturvedi A."/>
            <person name="Li X."/>
            <person name="Dhandapani V."/>
            <person name="Marshall H."/>
            <person name="Kissane S."/>
            <person name="Cuenca-Cambronero M."/>
            <person name="Asole G."/>
            <person name="Calvet F."/>
            <person name="Ruiz-Romero M."/>
            <person name="Marangio P."/>
            <person name="Guigo R."/>
            <person name="Rago D."/>
            <person name="Mirbahai L."/>
            <person name="Eastwood N."/>
            <person name="Colbourne J.K."/>
            <person name="Zhou J."/>
            <person name="Mallon E."/>
            <person name="Orsini L."/>
        </authorList>
    </citation>
    <scope>NUCLEOTIDE SEQUENCE [LARGE SCALE GENOMIC DNA]</scope>
    <source>
        <strain evidence="4">LRV0_1</strain>
    </source>
</reference>
<dbReference type="InterPro" id="IPR056530">
    <property type="entry name" value="UBR4-like_dom"/>
</dbReference>
<proteinExistence type="predicted"/>
<evidence type="ECO:0000259" key="2">
    <source>
        <dbReference type="Pfam" id="PF13764"/>
    </source>
</evidence>
<organism evidence="4 5">
    <name type="scientific">Daphnia magna</name>
    <dbReference type="NCBI Taxonomy" id="35525"/>
    <lineage>
        <taxon>Eukaryota</taxon>
        <taxon>Metazoa</taxon>
        <taxon>Ecdysozoa</taxon>
        <taxon>Arthropoda</taxon>
        <taxon>Crustacea</taxon>
        <taxon>Branchiopoda</taxon>
        <taxon>Diplostraca</taxon>
        <taxon>Cladocera</taxon>
        <taxon>Anomopoda</taxon>
        <taxon>Daphniidae</taxon>
        <taxon>Daphnia</taxon>
    </lineage>
</organism>
<dbReference type="Pfam" id="PF13764">
    <property type="entry name" value="E3_UbLigase_R4"/>
    <property type="match status" value="1"/>
</dbReference>
<evidence type="ECO:0000313" key="5">
    <source>
        <dbReference type="Proteomes" id="UP001234178"/>
    </source>
</evidence>
<feature type="compositionally biased region" description="Polar residues" evidence="1">
    <location>
        <begin position="88"/>
        <end position="98"/>
    </location>
</feature>
<dbReference type="PANTHER" id="PTHR21725:SF1">
    <property type="entry name" value="E3 UBIQUITIN-PROTEIN LIGASE UBR4"/>
    <property type="match status" value="1"/>
</dbReference>
<evidence type="ECO:0000256" key="1">
    <source>
        <dbReference type="SAM" id="MobiDB-lite"/>
    </source>
</evidence>
<keyword evidence="5" id="KW-1185">Reference proteome</keyword>
<feature type="region of interest" description="Disordered" evidence="1">
    <location>
        <begin position="74"/>
        <end position="105"/>
    </location>
</feature>
<sequence length="813" mass="91073">MGRYLGEWEGLLGKKIGSVYFTRPKINVRLKFQCCQLLECNVAVINWEGLEVLISKLGENSGIDVLAGNDVSSGSSSGLPGNSGGSSTTAAANGNGSVTAGGPGTGQINKTIQQICQRYHSECKSTFEELSKIAQRVAACRRDIVAYDASQRQKAVRRSSPGQGAVGFDGSAQSRGEVRDLLCLLTLNNADAVDCLNQKLMESVDRVLKRSGHSLALLNSIRHEMALFAASLQCQDTCWEKRLRSVIQLFLKSTHHLQSPAVMDVITLPCTSGTVQIHVKESSKAGHVDVLMDLKRWLQGDPQQSFDAWKSRVLSRYDSPVLGKRPEQVRQLHLMQKYGARWRDKYQLRQQQERPVSCQLSGSNWLQSMLFNPNSRLSRQTACVFLEGLARVPQRRQEIVNLLTSFLAQLGQAGPYGAEFFALYMSLVRKEHWRYYLVSRGLLPKLADWIEIEINGLTRQEMVGRSSELSQGHAMKSLVELLSFFLEETSVRQAYKGRLVGHVLNGYLNLRRLVLQRTRLVEDTQELLLQLLGDMTTGTEAETKQFMSVCVQTLRQCLVDGLVTPVFVVERLCSIIHPEEKDDVEFLMSLDKDPQQEDFLQGRMQGNPYSSTEPGLGPLMRDIKNKICQDCELVALLEDDTGMELLVCNKIMSLDLPVRDVYRKVFLSENNEAEPMRIVYRMRGLLGDATEEFIERFDDKRQRPANDEETYKLANVMGECGGLDVLLERLSCVRDIQGEGRPLLGALVKLLSFCTKVQTNRSLLITPELNAVQRLLGALKLCLQAQQNMPPFTEQLLEVMKAILCQASAQSVD</sequence>
<name>A0ABR0A7G9_9CRUS</name>
<gene>
    <name evidence="4" type="ORF">OUZ56_003024</name>
</gene>
<accession>A0ABR0A7G9</accession>
<dbReference type="Pfam" id="PF24079">
    <property type="entry name" value="UBR4"/>
    <property type="match status" value="1"/>
</dbReference>
<comment type="caution">
    <text evidence="4">The sequence shown here is derived from an EMBL/GenBank/DDBJ whole genome shotgun (WGS) entry which is preliminary data.</text>
</comment>
<evidence type="ECO:0000259" key="3">
    <source>
        <dbReference type="Pfam" id="PF24079"/>
    </source>
</evidence>
<dbReference type="Proteomes" id="UP001234178">
    <property type="component" value="Unassembled WGS sequence"/>
</dbReference>
<feature type="domain" description="E3 ubiquitin ligase UBR4 C-terminal" evidence="2">
    <location>
        <begin position="604"/>
        <end position="811"/>
    </location>
</feature>
<dbReference type="InterPro" id="IPR025704">
    <property type="entry name" value="E3_Ub_ligase_UBR4_C"/>
</dbReference>
<dbReference type="EMBL" id="JAOYFB010000036">
    <property type="protein sequence ID" value="KAK4021093.1"/>
    <property type="molecule type" value="Genomic_DNA"/>
</dbReference>
<dbReference type="PANTHER" id="PTHR21725">
    <property type="entry name" value="E3 UBIQUITIN-PROTEIN LIGASE UBR4"/>
    <property type="match status" value="1"/>
</dbReference>
<feature type="domain" description="E3 ubiquitin-protein ligase UBR4-like" evidence="3">
    <location>
        <begin position="48"/>
        <end position="151"/>
    </location>
</feature>
<protein>
    <submittedName>
        <fullName evidence="4">Uncharacterized protein</fullName>
    </submittedName>
</protein>
<dbReference type="InterPro" id="IPR045189">
    <property type="entry name" value="UBR4-like"/>
</dbReference>